<reference evidence="1" key="1">
    <citation type="submission" date="2022-08" db="EMBL/GenBank/DDBJ databases">
        <title>Genome Sequence of Pycnoporus sanguineus.</title>
        <authorList>
            <person name="Buettner E."/>
        </authorList>
    </citation>
    <scope>NUCLEOTIDE SEQUENCE</scope>
    <source>
        <strain evidence="1">CG-C14</strain>
    </source>
</reference>
<evidence type="ECO:0000313" key="1">
    <source>
        <dbReference type="EMBL" id="KAJ2972976.1"/>
    </source>
</evidence>
<evidence type="ECO:0000313" key="2">
    <source>
        <dbReference type="Proteomes" id="UP001144978"/>
    </source>
</evidence>
<comment type="caution">
    <text evidence="1">The sequence shown here is derived from an EMBL/GenBank/DDBJ whole genome shotgun (WGS) entry which is preliminary data.</text>
</comment>
<accession>A0ACC1N2A2</accession>
<organism evidence="1 2">
    <name type="scientific">Trametes sanguinea</name>
    <dbReference type="NCBI Taxonomy" id="158606"/>
    <lineage>
        <taxon>Eukaryota</taxon>
        <taxon>Fungi</taxon>
        <taxon>Dikarya</taxon>
        <taxon>Basidiomycota</taxon>
        <taxon>Agaricomycotina</taxon>
        <taxon>Agaricomycetes</taxon>
        <taxon>Polyporales</taxon>
        <taxon>Polyporaceae</taxon>
        <taxon>Trametes</taxon>
    </lineage>
</organism>
<gene>
    <name evidence="1" type="ORF">NUW54_g12157</name>
</gene>
<proteinExistence type="predicted"/>
<keyword evidence="2" id="KW-1185">Reference proteome</keyword>
<dbReference type="Proteomes" id="UP001144978">
    <property type="component" value="Unassembled WGS sequence"/>
</dbReference>
<dbReference type="EMBL" id="JANSHE010005052">
    <property type="protein sequence ID" value="KAJ2972976.1"/>
    <property type="molecule type" value="Genomic_DNA"/>
</dbReference>
<sequence>MVMGLDLPERGDIGEGALGVGGVSLVVIFLKKEKGIAIPVVAREADDCFLKEISLDRLGVIPGSETIRDLRFSHSALKRQRDEAEHPLSLSQQKRAKKQRFEDDRRAALSEDRIVWFNDTVSYQDPPREEDYERGPAAGSTSSTTVPRSHKPSASTARPRRSVLKRTRPVKTVSYNLASWGGQAALDAGLSFFIARAPFEILGMQQARSTTQGGDGQLAGSAAPSPESLSQTRLESTLTHDGMAVPAASPALDGESKFRASDVAPRDA</sequence>
<name>A0ACC1N2A2_9APHY</name>
<protein>
    <submittedName>
        <fullName evidence="1">Uncharacterized protein</fullName>
    </submittedName>
</protein>